<evidence type="ECO:0000313" key="3">
    <source>
        <dbReference type="Proteomes" id="UP000001542"/>
    </source>
</evidence>
<reference evidence="2" key="2">
    <citation type="journal article" date="2007" name="Science">
        <title>Draft genome sequence of the sexually transmitted pathogen Trichomonas vaginalis.</title>
        <authorList>
            <person name="Carlton J.M."/>
            <person name="Hirt R.P."/>
            <person name="Silva J.C."/>
            <person name="Delcher A.L."/>
            <person name="Schatz M."/>
            <person name="Zhao Q."/>
            <person name="Wortman J.R."/>
            <person name="Bidwell S.L."/>
            <person name="Alsmark U.C.M."/>
            <person name="Besteiro S."/>
            <person name="Sicheritz-Ponten T."/>
            <person name="Noel C.J."/>
            <person name="Dacks J.B."/>
            <person name="Foster P.G."/>
            <person name="Simillion C."/>
            <person name="Van de Peer Y."/>
            <person name="Miranda-Saavedra D."/>
            <person name="Barton G.J."/>
            <person name="Westrop G.D."/>
            <person name="Mueller S."/>
            <person name="Dessi D."/>
            <person name="Fiori P.L."/>
            <person name="Ren Q."/>
            <person name="Paulsen I."/>
            <person name="Zhang H."/>
            <person name="Bastida-Corcuera F.D."/>
            <person name="Simoes-Barbosa A."/>
            <person name="Brown M.T."/>
            <person name="Hayes R.D."/>
            <person name="Mukherjee M."/>
            <person name="Okumura C.Y."/>
            <person name="Schneider R."/>
            <person name="Smith A.J."/>
            <person name="Vanacova S."/>
            <person name="Villalvazo M."/>
            <person name="Haas B.J."/>
            <person name="Pertea M."/>
            <person name="Feldblyum T.V."/>
            <person name="Utterback T.R."/>
            <person name="Shu C.L."/>
            <person name="Osoegawa K."/>
            <person name="de Jong P.J."/>
            <person name="Hrdy I."/>
            <person name="Horvathova L."/>
            <person name="Zubacova Z."/>
            <person name="Dolezal P."/>
            <person name="Malik S.B."/>
            <person name="Logsdon J.M. Jr."/>
            <person name="Henze K."/>
            <person name="Gupta A."/>
            <person name="Wang C.C."/>
            <person name="Dunne R.L."/>
            <person name="Upcroft J.A."/>
            <person name="Upcroft P."/>
            <person name="White O."/>
            <person name="Salzberg S.L."/>
            <person name="Tang P."/>
            <person name="Chiu C.-H."/>
            <person name="Lee Y.-S."/>
            <person name="Embley T.M."/>
            <person name="Coombs G.H."/>
            <person name="Mottram J.C."/>
            <person name="Tachezy J."/>
            <person name="Fraser-Liggett C.M."/>
            <person name="Johnson P.J."/>
        </authorList>
    </citation>
    <scope>NUCLEOTIDE SEQUENCE [LARGE SCALE GENOMIC DNA]</scope>
    <source>
        <strain evidence="2">G3</strain>
    </source>
</reference>
<keyword evidence="3" id="KW-1185">Reference proteome</keyword>
<proteinExistence type="predicted"/>
<dbReference type="KEGG" id="tva:4753319"/>
<feature type="region of interest" description="Disordered" evidence="1">
    <location>
        <begin position="147"/>
        <end position="175"/>
    </location>
</feature>
<organism evidence="2 3">
    <name type="scientific">Trichomonas vaginalis (strain ATCC PRA-98 / G3)</name>
    <dbReference type="NCBI Taxonomy" id="412133"/>
    <lineage>
        <taxon>Eukaryota</taxon>
        <taxon>Metamonada</taxon>
        <taxon>Parabasalia</taxon>
        <taxon>Trichomonadida</taxon>
        <taxon>Trichomonadidae</taxon>
        <taxon>Trichomonas</taxon>
    </lineage>
</organism>
<evidence type="ECO:0000256" key="1">
    <source>
        <dbReference type="SAM" id="MobiDB-lite"/>
    </source>
</evidence>
<protein>
    <submittedName>
        <fullName evidence="2">Uncharacterized protein</fullName>
    </submittedName>
</protein>
<name>A2FHR2_TRIV3</name>
<dbReference type="VEuPathDB" id="TrichDB:TVAG_005770"/>
<dbReference type="EMBL" id="DS113799">
    <property type="protein sequence ID" value="EAX95562.1"/>
    <property type="molecule type" value="Genomic_DNA"/>
</dbReference>
<dbReference type="VEuPathDB" id="TrichDB:TVAGG3_0554320"/>
<dbReference type="InParanoid" id="A2FHR2"/>
<reference evidence="2" key="1">
    <citation type="submission" date="2006-10" db="EMBL/GenBank/DDBJ databases">
        <authorList>
            <person name="Amadeo P."/>
            <person name="Zhao Q."/>
            <person name="Wortman J."/>
            <person name="Fraser-Liggett C."/>
            <person name="Carlton J."/>
        </authorList>
    </citation>
    <scope>NUCLEOTIDE SEQUENCE</scope>
    <source>
        <strain evidence="2">G3</strain>
    </source>
</reference>
<accession>A2FHR2</accession>
<feature type="compositionally biased region" description="Basic and acidic residues" evidence="1">
    <location>
        <begin position="148"/>
        <end position="175"/>
    </location>
</feature>
<sequence>MTSAPTKTFIVDLIKKGDRSVSSIVSDAIIPSSLSIEEISNLLFTIPEIREQLGDPLAKVRAYLLCILLIFEISETNGITEDLNEQDFSQVLLYSRLSLPICASISDVKVTEFFDEIKNFLENKYEPTFIKLQKALGLIDSPENIVTEQKEPTKRKHYADPLKTDPKKTEKQDSSKFDYGAFKHAVSYRPGASLNNMVKIRVKKNHGSSDNKVRAKL</sequence>
<dbReference type="Proteomes" id="UP000001542">
    <property type="component" value="Unassembled WGS sequence"/>
</dbReference>
<dbReference type="SMR" id="A2FHR2"/>
<dbReference type="RefSeq" id="XP_001308492.1">
    <property type="nucleotide sequence ID" value="XM_001308491.1"/>
</dbReference>
<dbReference type="AlphaFoldDB" id="A2FHR2"/>
<gene>
    <name evidence="2" type="ORF">TVAG_005770</name>
</gene>
<evidence type="ECO:0000313" key="2">
    <source>
        <dbReference type="EMBL" id="EAX95562.1"/>
    </source>
</evidence>